<dbReference type="Proteomes" id="UP000887116">
    <property type="component" value="Unassembled WGS sequence"/>
</dbReference>
<dbReference type="OrthoDB" id="6423242at2759"/>
<dbReference type="InterPro" id="IPR008042">
    <property type="entry name" value="Retrotrans_Pao"/>
</dbReference>
<dbReference type="Pfam" id="PF05380">
    <property type="entry name" value="Peptidase_A17"/>
    <property type="match status" value="1"/>
</dbReference>
<protein>
    <submittedName>
        <fullName evidence="1">Integrase_H2C2 domain-containing protein</fullName>
    </submittedName>
</protein>
<dbReference type="EMBL" id="BMAO01002691">
    <property type="protein sequence ID" value="GFQ82556.1"/>
    <property type="molecule type" value="Genomic_DNA"/>
</dbReference>
<organism evidence="1 2">
    <name type="scientific">Trichonephila clavata</name>
    <name type="common">Joro spider</name>
    <name type="synonym">Nephila clavata</name>
    <dbReference type="NCBI Taxonomy" id="2740835"/>
    <lineage>
        <taxon>Eukaryota</taxon>
        <taxon>Metazoa</taxon>
        <taxon>Ecdysozoa</taxon>
        <taxon>Arthropoda</taxon>
        <taxon>Chelicerata</taxon>
        <taxon>Arachnida</taxon>
        <taxon>Araneae</taxon>
        <taxon>Araneomorphae</taxon>
        <taxon>Entelegynae</taxon>
        <taxon>Araneoidea</taxon>
        <taxon>Nephilidae</taxon>
        <taxon>Trichonephila</taxon>
    </lineage>
</organism>
<reference evidence="1" key="1">
    <citation type="submission" date="2020-07" db="EMBL/GenBank/DDBJ databases">
        <title>Multicomponent nature underlies the extraordinary mechanical properties of spider dragline silk.</title>
        <authorList>
            <person name="Kono N."/>
            <person name="Nakamura H."/>
            <person name="Mori M."/>
            <person name="Yoshida Y."/>
            <person name="Ohtoshi R."/>
            <person name="Malay A.D."/>
            <person name="Moran D.A.P."/>
            <person name="Tomita M."/>
            <person name="Numata K."/>
            <person name="Arakawa K."/>
        </authorList>
    </citation>
    <scope>NUCLEOTIDE SEQUENCE</scope>
</reference>
<accession>A0A8X6FKU7</accession>
<evidence type="ECO:0000313" key="1">
    <source>
        <dbReference type="EMBL" id="GFQ82556.1"/>
    </source>
</evidence>
<proteinExistence type="predicted"/>
<gene>
    <name evidence="1" type="primary">AVEN_176782_1</name>
    <name evidence="1" type="ORF">TNCT_704961</name>
</gene>
<evidence type="ECO:0000313" key="2">
    <source>
        <dbReference type="Proteomes" id="UP000887116"/>
    </source>
</evidence>
<dbReference type="PANTHER" id="PTHR47331">
    <property type="entry name" value="PHD-TYPE DOMAIN-CONTAINING PROTEIN"/>
    <property type="match status" value="1"/>
</dbReference>
<dbReference type="AlphaFoldDB" id="A0A8X6FKU7"/>
<comment type="caution">
    <text evidence="1">The sequence shown here is derived from an EMBL/GenBank/DDBJ whole genome shotgun (WGS) entry which is preliminary data.</text>
</comment>
<name>A0A8X6FKU7_TRICU</name>
<keyword evidence="2" id="KW-1185">Reference proteome</keyword>
<sequence>MQQLWLLKLTWNEILPSELPQQWEAFIDTLQYLEAISVRRCVLLTSVKSIIVQGFADASSNSYGAVVYIQAVSKTGDTRSQLLCSKSRVAPLKIMTIPRLKLAACLLLVKLTNKVLAAPKERVDSLKLWTDSSIALSWINTSPHLLKTFVANRVSQIQQLLKDFQWRHIS</sequence>